<comment type="caution">
    <text evidence="2">The sequence shown here is derived from an EMBL/GenBank/DDBJ whole genome shotgun (WGS) entry which is preliminary data.</text>
</comment>
<name>A0AAW2LKJ2_SESRA</name>
<evidence type="ECO:0000313" key="2">
    <source>
        <dbReference type="EMBL" id="KAL0319634.1"/>
    </source>
</evidence>
<organism evidence="2">
    <name type="scientific">Sesamum radiatum</name>
    <name type="common">Black benniseed</name>
    <dbReference type="NCBI Taxonomy" id="300843"/>
    <lineage>
        <taxon>Eukaryota</taxon>
        <taxon>Viridiplantae</taxon>
        <taxon>Streptophyta</taxon>
        <taxon>Embryophyta</taxon>
        <taxon>Tracheophyta</taxon>
        <taxon>Spermatophyta</taxon>
        <taxon>Magnoliopsida</taxon>
        <taxon>eudicotyledons</taxon>
        <taxon>Gunneridae</taxon>
        <taxon>Pentapetalae</taxon>
        <taxon>asterids</taxon>
        <taxon>lamiids</taxon>
        <taxon>Lamiales</taxon>
        <taxon>Pedaliaceae</taxon>
        <taxon>Sesamum</taxon>
    </lineage>
</organism>
<dbReference type="AlphaFoldDB" id="A0AAW2LKJ2"/>
<dbReference type="EMBL" id="JACGWJ010000024">
    <property type="protein sequence ID" value="KAL0319634.1"/>
    <property type="molecule type" value="Genomic_DNA"/>
</dbReference>
<proteinExistence type="predicted"/>
<accession>A0AAW2LKJ2</accession>
<reference evidence="2" key="1">
    <citation type="submission" date="2020-06" db="EMBL/GenBank/DDBJ databases">
        <authorList>
            <person name="Li T."/>
            <person name="Hu X."/>
            <person name="Zhang T."/>
            <person name="Song X."/>
            <person name="Zhang H."/>
            <person name="Dai N."/>
            <person name="Sheng W."/>
            <person name="Hou X."/>
            <person name="Wei L."/>
        </authorList>
    </citation>
    <scope>NUCLEOTIDE SEQUENCE</scope>
    <source>
        <strain evidence="2">G02</strain>
        <tissue evidence="2">Leaf</tissue>
    </source>
</reference>
<feature type="compositionally biased region" description="Basic and acidic residues" evidence="1">
    <location>
        <begin position="110"/>
        <end position="128"/>
    </location>
</feature>
<sequence>MRSPRQEAPNKFLAQKSKCCIYPVDSAHHPSLYGGEGKDLLAHPKSARHGPQWPKFEKFCHFHYDYGNTTKERGHLKKEIERLIQNGYLQEYVCVEKARGIGPYQNQESNKAKVVKDSSPESLPKETPRSTLGGRSETNDSPRIG</sequence>
<gene>
    <name evidence="2" type="ORF">Sradi_5224900</name>
</gene>
<feature type="region of interest" description="Disordered" evidence="1">
    <location>
        <begin position="105"/>
        <end position="145"/>
    </location>
</feature>
<protein>
    <submittedName>
        <fullName evidence="2">Uncharacterized protein</fullName>
    </submittedName>
</protein>
<evidence type="ECO:0000256" key="1">
    <source>
        <dbReference type="SAM" id="MobiDB-lite"/>
    </source>
</evidence>
<reference evidence="2" key="2">
    <citation type="journal article" date="2024" name="Plant">
        <title>Genomic evolution and insights into agronomic trait innovations of Sesamum species.</title>
        <authorList>
            <person name="Miao H."/>
            <person name="Wang L."/>
            <person name="Qu L."/>
            <person name="Liu H."/>
            <person name="Sun Y."/>
            <person name="Le M."/>
            <person name="Wang Q."/>
            <person name="Wei S."/>
            <person name="Zheng Y."/>
            <person name="Lin W."/>
            <person name="Duan Y."/>
            <person name="Cao H."/>
            <person name="Xiong S."/>
            <person name="Wang X."/>
            <person name="Wei L."/>
            <person name="Li C."/>
            <person name="Ma Q."/>
            <person name="Ju M."/>
            <person name="Zhao R."/>
            <person name="Li G."/>
            <person name="Mu C."/>
            <person name="Tian Q."/>
            <person name="Mei H."/>
            <person name="Zhang T."/>
            <person name="Gao T."/>
            <person name="Zhang H."/>
        </authorList>
    </citation>
    <scope>NUCLEOTIDE SEQUENCE</scope>
    <source>
        <strain evidence="2">G02</strain>
    </source>
</reference>